<comment type="caution">
    <text evidence="1">The sequence shown here is derived from an EMBL/GenBank/DDBJ whole genome shotgun (WGS) entry which is preliminary data.</text>
</comment>
<proteinExistence type="predicted"/>
<dbReference type="RefSeq" id="WP_378476575.1">
    <property type="nucleotide sequence ID" value="NZ_JBHUIW010000003.1"/>
</dbReference>
<reference evidence="2" key="1">
    <citation type="journal article" date="2019" name="Int. J. Syst. Evol. Microbiol.">
        <title>The Global Catalogue of Microorganisms (GCM) 10K type strain sequencing project: providing services to taxonomists for standard genome sequencing and annotation.</title>
        <authorList>
            <consortium name="The Broad Institute Genomics Platform"/>
            <consortium name="The Broad Institute Genome Sequencing Center for Infectious Disease"/>
            <person name="Wu L."/>
            <person name="Ma J."/>
        </authorList>
    </citation>
    <scope>NUCLEOTIDE SEQUENCE [LARGE SCALE GENOMIC DNA]</scope>
    <source>
        <strain evidence="2">CGMCC 1.6774</strain>
    </source>
</reference>
<organism evidence="1 2">
    <name type="scientific">Rhodoplanes azumiensis</name>
    <dbReference type="NCBI Taxonomy" id="1897628"/>
    <lineage>
        <taxon>Bacteria</taxon>
        <taxon>Pseudomonadati</taxon>
        <taxon>Pseudomonadota</taxon>
        <taxon>Alphaproteobacteria</taxon>
        <taxon>Hyphomicrobiales</taxon>
        <taxon>Nitrobacteraceae</taxon>
        <taxon>Rhodoplanes</taxon>
    </lineage>
</organism>
<dbReference type="Proteomes" id="UP001597314">
    <property type="component" value="Unassembled WGS sequence"/>
</dbReference>
<evidence type="ECO:0000313" key="2">
    <source>
        <dbReference type="Proteomes" id="UP001597314"/>
    </source>
</evidence>
<evidence type="ECO:0000313" key="1">
    <source>
        <dbReference type="EMBL" id="MFD2181390.1"/>
    </source>
</evidence>
<keyword evidence="2" id="KW-1185">Reference proteome</keyword>
<accession>A0ABW5AFW9</accession>
<dbReference type="EMBL" id="JBHUIW010000003">
    <property type="protein sequence ID" value="MFD2181390.1"/>
    <property type="molecule type" value="Genomic_DNA"/>
</dbReference>
<sequence length="56" mass="6775">MDTLHAVLRSLRGETKSRPDHVAVFREFFVHLDRLGRRELRDAHKRPRTRRRRAAK</sequence>
<gene>
    <name evidence="1" type="ORF">ACFSOX_04440</name>
</gene>
<name>A0ABW5AFW9_9BRAD</name>
<protein>
    <submittedName>
        <fullName evidence="1">Uncharacterized protein</fullName>
    </submittedName>
</protein>